<dbReference type="Proteomes" id="UP001160334">
    <property type="component" value="Unassembled WGS sequence"/>
</dbReference>
<evidence type="ECO:0000313" key="3">
    <source>
        <dbReference type="EMBL" id="MDH6284261.1"/>
    </source>
</evidence>
<proteinExistence type="predicted"/>
<comment type="caution">
    <text evidence="3">The sequence shown here is derived from an EMBL/GenBank/DDBJ whole genome shotgun (WGS) entry which is preliminary data.</text>
</comment>
<feature type="compositionally biased region" description="Low complexity" evidence="1">
    <location>
        <begin position="1"/>
        <end position="13"/>
    </location>
</feature>
<dbReference type="InterPro" id="IPR038468">
    <property type="entry name" value="MmpS_C"/>
</dbReference>
<feature type="region of interest" description="Disordered" evidence="1">
    <location>
        <begin position="1"/>
        <end position="24"/>
    </location>
</feature>
<keyword evidence="2" id="KW-0812">Transmembrane</keyword>
<accession>A0ABT6MIW5</accession>
<dbReference type="RefSeq" id="WP_280763491.1">
    <property type="nucleotide sequence ID" value="NZ_JARXVC010000020.1"/>
</dbReference>
<evidence type="ECO:0008006" key="5">
    <source>
        <dbReference type="Google" id="ProtNLM"/>
    </source>
</evidence>
<keyword evidence="2" id="KW-0472">Membrane</keyword>
<evidence type="ECO:0000313" key="4">
    <source>
        <dbReference type="Proteomes" id="UP001160334"/>
    </source>
</evidence>
<feature type="transmembrane region" description="Helical" evidence="2">
    <location>
        <begin position="36"/>
        <end position="58"/>
    </location>
</feature>
<protein>
    <recommendedName>
        <fullName evidence="5">MmpS family membrane protein</fullName>
    </recommendedName>
</protein>
<sequence>MTDPNPSNEQNPPQQSPMPGAIPPGYQLQPVKKKKWPWVVVGIVLVFILLIGGCVAVLGKAVDEVDKQINSTAAVSYEVSLGHPVQGGVLTTNIAVTYTTGDGNISQDTAATVPWQKDVEVTGFTKYVSVGATNDATDQMISCTIRQGDRVISTNTASGPFASVSCSGTADSE</sequence>
<dbReference type="Gene3D" id="2.60.40.2880">
    <property type="entry name" value="MmpS1-5, C-terminal soluble domain"/>
    <property type="match status" value="1"/>
</dbReference>
<keyword evidence="4" id="KW-1185">Reference proteome</keyword>
<reference evidence="3 4" key="1">
    <citation type="submission" date="2023-04" db="EMBL/GenBank/DDBJ databases">
        <title>Forest soil microbial communities from Buena Vista Peninsula, Colon Province, Panama.</title>
        <authorList>
            <person name="Bouskill N."/>
        </authorList>
    </citation>
    <scope>NUCLEOTIDE SEQUENCE [LARGE SCALE GENOMIC DNA]</scope>
    <source>
        <strain evidence="3 4">CFH S0262</strain>
    </source>
</reference>
<gene>
    <name evidence="3" type="ORF">M2280_005519</name>
</gene>
<evidence type="ECO:0000256" key="1">
    <source>
        <dbReference type="SAM" id="MobiDB-lite"/>
    </source>
</evidence>
<evidence type="ECO:0000256" key="2">
    <source>
        <dbReference type="SAM" id="Phobius"/>
    </source>
</evidence>
<dbReference type="EMBL" id="JARXVC010000020">
    <property type="protein sequence ID" value="MDH6284261.1"/>
    <property type="molecule type" value="Genomic_DNA"/>
</dbReference>
<organism evidence="3 4">
    <name type="scientific">Prescottella agglutinans</name>
    <dbReference type="NCBI Taxonomy" id="1644129"/>
    <lineage>
        <taxon>Bacteria</taxon>
        <taxon>Bacillati</taxon>
        <taxon>Actinomycetota</taxon>
        <taxon>Actinomycetes</taxon>
        <taxon>Mycobacteriales</taxon>
        <taxon>Nocardiaceae</taxon>
        <taxon>Prescottella</taxon>
    </lineage>
</organism>
<name>A0ABT6MIW5_9NOCA</name>
<keyword evidence="2" id="KW-1133">Transmembrane helix</keyword>